<dbReference type="Pfam" id="PF13561">
    <property type="entry name" value="adh_short_C2"/>
    <property type="match status" value="1"/>
</dbReference>
<gene>
    <name evidence="4" type="ORF">LIN78_05790</name>
</gene>
<dbReference type="InterPro" id="IPR020904">
    <property type="entry name" value="Sc_DH/Rdtase_CS"/>
</dbReference>
<dbReference type="InterPro" id="IPR036291">
    <property type="entry name" value="NAD(P)-bd_dom_sf"/>
</dbReference>
<dbReference type="Gene3D" id="3.40.50.720">
    <property type="entry name" value="NAD(P)-binding Rossmann-like Domain"/>
    <property type="match status" value="1"/>
</dbReference>
<dbReference type="PRINTS" id="PR00081">
    <property type="entry name" value="GDHRDH"/>
</dbReference>
<dbReference type="InterPro" id="IPR057326">
    <property type="entry name" value="KR_dom"/>
</dbReference>
<dbReference type="RefSeq" id="WP_227179432.1">
    <property type="nucleotide sequence ID" value="NZ_JAJBZT010000002.1"/>
</dbReference>
<reference evidence="4" key="1">
    <citation type="submission" date="2021-10" db="EMBL/GenBank/DDBJ databases">
        <title>The complete genome sequence of Leeia sp. TBRC 13508.</title>
        <authorList>
            <person name="Charoenyingcharoen P."/>
            <person name="Yukphan P."/>
        </authorList>
    </citation>
    <scope>NUCLEOTIDE SEQUENCE</scope>
    <source>
        <strain evidence="4">TBRC 13508</strain>
    </source>
</reference>
<keyword evidence="2" id="KW-0560">Oxidoreductase</keyword>
<keyword evidence="5" id="KW-1185">Reference proteome</keyword>
<proteinExistence type="inferred from homology"/>
<dbReference type="InterPro" id="IPR051122">
    <property type="entry name" value="SDR_DHRS6-like"/>
</dbReference>
<organism evidence="4 5">
    <name type="scientific">Leeia speluncae</name>
    <dbReference type="NCBI Taxonomy" id="2884804"/>
    <lineage>
        <taxon>Bacteria</taxon>
        <taxon>Pseudomonadati</taxon>
        <taxon>Pseudomonadota</taxon>
        <taxon>Betaproteobacteria</taxon>
        <taxon>Neisseriales</taxon>
        <taxon>Leeiaceae</taxon>
        <taxon>Leeia</taxon>
    </lineage>
</organism>
<evidence type="ECO:0000313" key="5">
    <source>
        <dbReference type="Proteomes" id="UP001165395"/>
    </source>
</evidence>
<dbReference type="EMBL" id="JAJBZT010000002">
    <property type="protein sequence ID" value="MCB6183059.1"/>
    <property type="molecule type" value="Genomic_DNA"/>
</dbReference>
<comment type="similarity">
    <text evidence="1">Belongs to the short-chain dehydrogenases/reductases (SDR) family.</text>
</comment>
<evidence type="ECO:0000256" key="1">
    <source>
        <dbReference type="ARBA" id="ARBA00006484"/>
    </source>
</evidence>
<protein>
    <submittedName>
        <fullName evidence="4">SDR family oxidoreductase</fullName>
    </submittedName>
</protein>
<sequence length="265" mass="27646">MQTEKRVVLITGGGSGIGAAIAAHHANLGDQVIVVGRRASTLARITEATGAEALIGDAADLSTWAGWLQTINDRYGRLDVLVNCAGVMTLGNAEETSLADWQTSLNGNLNTAFISTKAAIPLLRQSQGNIVYIASIASLAAGPDVCSYVTTKHAVIGLMRSVAKDFGPYGVRANAICPGWVKTPMADEEMQPIMQHFGYSLDEAYQYVTKDTPLKRPATPAEIAAISGFLSSPAASIITGATIVADGGSTIVDVPTIAFDQLPSV</sequence>
<dbReference type="InterPro" id="IPR002347">
    <property type="entry name" value="SDR_fam"/>
</dbReference>
<dbReference type="PROSITE" id="PS00061">
    <property type="entry name" value="ADH_SHORT"/>
    <property type="match status" value="1"/>
</dbReference>
<dbReference type="PANTHER" id="PTHR43477:SF1">
    <property type="entry name" value="DIHYDROANTICAPSIN 7-DEHYDROGENASE"/>
    <property type="match status" value="1"/>
</dbReference>
<dbReference type="SUPFAM" id="SSF51735">
    <property type="entry name" value="NAD(P)-binding Rossmann-fold domains"/>
    <property type="match status" value="1"/>
</dbReference>
<accession>A0ABS8D4C5</accession>
<dbReference type="SMART" id="SM00822">
    <property type="entry name" value="PKS_KR"/>
    <property type="match status" value="1"/>
</dbReference>
<evidence type="ECO:0000313" key="4">
    <source>
        <dbReference type="EMBL" id="MCB6183059.1"/>
    </source>
</evidence>
<dbReference type="Proteomes" id="UP001165395">
    <property type="component" value="Unassembled WGS sequence"/>
</dbReference>
<comment type="caution">
    <text evidence="4">The sequence shown here is derived from an EMBL/GenBank/DDBJ whole genome shotgun (WGS) entry which is preliminary data.</text>
</comment>
<name>A0ABS8D4C5_9NEIS</name>
<dbReference type="PRINTS" id="PR00080">
    <property type="entry name" value="SDRFAMILY"/>
</dbReference>
<dbReference type="PANTHER" id="PTHR43477">
    <property type="entry name" value="DIHYDROANTICAPSIN 7-DEHYDROGENASE"/>
    <property type="match status" value="1"/>
</dbReference>
<evidence type="ECO:0000256" key="2">
    <source>
        <dbReference type="ARBA" id="ARBA00023002"/>
    </source>
</evidence>
<dbReference type="CDD" id="cd05233">
    <property type="entry name" value="SDR_c"/>
    <property type="match status" value="1"/>
</dbReference>
<evidence type="ECO:0000259" key="3">
    <source>
        <dbReference type="SMART" id="SM00822"/>
    </source>
</evidence>
<feature type="domain" description="Ketoreductase" evidence="3">
    <location>
        <begin position="6"/>
        <end position="180"/>
    </location>
</feature>